<dbReference type="Proteomes" id="UP000652761">
    <property type="component" value="Unassembled WGS sequence"/>
</dbReference>
<reference evidence="5" key="1">
    <citation type="submission" date="2017-07" db="EMBL/GenBank/DDBJ databases">
        <title>Taro Niue Genome Assembly and Annotation.</title>
        <authorList>
            <person name="Atibalentja N."/>
            <person name="Keating K."/>
            <person name="Fields C.J."/>
        </authorList>
    </citation>
    <scope>NUCLEOTIDE SEQUENCE</scope>
    <source>
        <strain evidence="5">Niue_2</strain>
        <tissue evidence="5">Leaf</tissue>
    </source>
</reference>
<dbReference type="PROSITE" id="PS51649">
    <property type="entry name" value="NPH3"/>
    <property type="match status" value="1"/>
</dbReference>
<dbReference type="Pfam" id="PF03000">
    <property type="entry name" value="NPH3"/>
    <property type="match status" value="1"/>
</dbReference>
<keyword evidence="6" id="KW-1185">Reference proteome</keyword>
<evidence type="ECO:0000256" key="2">
    <source>
        <dbReference type="PROSITE-ProRule" id="PRU00982"/>
    </source>
</evidence>
<feature type="compositionally biased region" description="Low complexity" evidence="3">
    <location>
        <begin position="65"/>
        <end position="78"/>
    </location>
</feature>
<dbReference type="PANTHER" id="PTHR32370">
    <property type="entry name" value="OS12G0117600 PROTEIN"/>
    <property type="match status" value="1"/>
</dbReference>
<feature type="compositionally biased region" description="Low complexity" evidence="3">
    <location>
        <begin position="89"/>
        <end position="98"/>
    </location>
</feature>
<gene>
    <name evidence="5" type="ORF">Taro_049631</name>
</gene>
<feature type="compositionally biased region" description="Pro residues" evidence="3">
    <location>
        <begin position="79"/>
        <end position="88"/>
    </location>
</feature>
<name>A0A843XBJ9_COLES</name>
<dbReference type="OrthoDB" id="1080584at2759"/>
<dbReference type="InterPro" id="IPR043454">
    <property type="entry name" value="NPH3/RPT2-like"/>
</dbReference>
<proteinExistence type="inferred from homology"/>
<protein>
    <recommendedName>
        <fullName evidence="4">NPH3 domain-containing protein</fullName>
    </recommendedName>
</protein>
<dbReference type="InterPro" id="IPR027356">
    <property type="entry name" value="NPH3_dom"/>
</dbReference>
<dbReference type="GO" id="GO:0016567">
    <property type="term" value="P:protein ubiquitination"/>
    <property type="evidence" value="ECO:0007669"/>
    <property type="project" value="UniProtKB-UniPathway"/>
</dbReference>
<evidence type="ECO:0000313" key="6">
    <source>
        <dbReference type="Proteomes" id="UP000652761"/>
    </source>
</evidence>
<comment type="similarity">
    <text evidence="2">Belongs to the NPH3 family.</text>
</comment>
<evidence type="ECO:0000256" key="3">
    <source>
        <dbReference type="SAM" id="MobiDB-lite"/>
    </source>
</evidence>
<feature type="region of interest" description="Disordered" evidence="3">
    <location>
        <begin position="64"/>
        <end position="98"/>
    </location>
</feature>
<keyword evidence="1" id="KW-0833">Ubl conjugation pathway</keyword>
<feature type="domain" description="NPH3" evidence="4">
    <location>
        <begin position="1"/>
        <end position="146"/>
    </location>
</feature>
<evidence type="ECO:0000313" key="5">
    <source>
        <dbReference type="EMBL" id="MQM16671.1"/>
    </source>
</evidence>
<accession>A0A843XBJ9</accession>
<organism evidence="5 6">
    <name type="scientific">Colocasia esculenta</name>
    <name type="common">Wild taro</name>
    <name type="synonym">Arum esculentum</name>
    <dbReference type="NCBI Taxonomy" id="4460"/>
    <lineage>
        <taxon>Eukaryota</taxon>
        <taxon>Viridiplantae</taxon>
        <taxon>Streptophyta</taxon>
        <taxon>Embryophyta</taxon>
        <taxon>Tracheophyta</taxon>
        <taxon>Spermatophyta</taxon>
        <taxon>Magnoliopsida</taxon>
        <taxon>Liliopsida</taxon>
        <taxon>Araceae</taxon>
        <taxon>Aroideae</taxon>
        <taxon>Colocasieae</taxon>
        <taxon>Colocasia</taxon>
    </lineage>
</organism>
<evidence type="ECO:0000256" key="1">
    <source>
        <dbReference type="ARBA" id="ARBA00022786"/>
    </source>
</evidence>
<comment type="caution">
    <text evidence="5">The sequence shown here is derived from an EMBL/GenBank/DDBJ whole genome shotgun (WGS) entry which is preliminary data.</text>
</comment>
<dbReference type="AlphaFoldDB" id="A0A843XBJ9"/>
<sequence>MIDGVADCNLLSQTKTFFDGLFYWTWQDVLKSLKSCEPFLDKISSLLGNISANSEIPLTTASHFASSSSSSSSPDASASPPPPRPPRASSPASAGSDPNLKVSKFLGVAESLPDFARDCFDGVYRALDIYLEAKFLYGNTFTQEER</sequence>
<evidence type="ECO:0000259" key="4">
    <source>
        <dbReference type="PROSITE" id="PS51649"/>
    </source>
</evidence>
<dbReference type="UniPathway" id="UPA00143"/>
<dbReference type="EMBL" id="NMUH01007115">
    <property type="protein sequence ID" value="MQM16671.1"/>
    <property type="molecule type" value="Genomic_DNA"/>
</dbReference>